<dbReference type="EMBL" id="KL363191">
    <property type="protein sequence ID" value="KFD56956.1"/>
    <property type="molecule type" value="Genomic_DNA"/>
</dbReference>
<dbReference type="Proteomes" id="UP000030764">
    <property type="component" value="Unassembled WGS sequence"/>
</dbReference>
<accession>A0A085NKR4</accession>
<keyword evidence="3" id="KW-1185">Reference proteome</keyword>
<dbReference type="Proteomes" id="UP000030758">
    <property type="component" value="Unassembled WGS sequence"/>
</dbReference>
<name>A0A085NKR4_9BILA</name>
<dbReference type="AlphaFoldDB" id="A0A085NKR4"/>
<dbReference type="EMBL" id="KL367490">
    <property type="protein sequence ID" value="KFD70060.1"/>
    <property type="molecule type" value="Genomic_DNA"/>
</dbReference>
<evidence type="ECO:0000313" key="3">
    <source>
        <dbReference type="Proteomes" id="UP000030764"/>
    </source>
</evidence>
<evidence type="ECO:0000313" key="1">
    <source>
        <dbReference type="EMBL" id="KFD56956.1"/>
    </source>
</evidence>
<proteinExistence type="predicted"/>
<organism evidence="2">
    <name type="scientific">Trichuris suis</name>
    <name type="common">pig whipworm</name>
    <dbReference type="NCBI Taxonomy" id="68888"/>
    <lineage>
        <taxon>Eukaryota</taxon>
        <taxon>Metazoa</taxon>
        <taxon>Ecdysozoa</taxon>
        <taxon>Nematoda</taxon>
        <taxon>Enoplea</taxon>
        <taxon>Dorylaimia</taxon>
        <taxon>Trichinellida</taxon>
        <taxon>Trichuridae</taxon>
        <taxon>Trichuris</taxon>
    </lineage>
</organism>
<protein>
    <submittedName>
        <fullName evidence="2">Uncharacterized protein</fullName>
    </submittedName>
</protein>
<evidence type="ECO:0000313" key="2">
    <source>
        <dbReference type="EMBL" id="KFD70060.1"/>
    </source>
</evidence>
<gene>
    <name evidence="1" type="ORF">M513_02213</name>
    <name evidence="2" type="ORF">M514_02213</name>
</gene>
<reference evidence="2 3" key="1">
    <citation type="journal article" date="2014" name="Nat. Genet.">
        <title>Genome and transcriptome of the porcine whipworm Trichuris suis.</title>
        <authorList>
            <person name="Jex A.R."/>
            <person name="Nejsum P."/>
            <person name="Schwarz E.M."/>
            <person name="Hu L."/>
            <person name="Young N.D."/>
            <person name="Hall R.S."/>
            <person name="Korhonen P.K."/>
            <person name="Liao S."/>
            <person name="Thamsborg S."/>
            <person name="Xia J."/>
            <person name="Xu P."/>
            <person name="Wang S."/>
            <person name="Scheerlinck J.P."/>
            <person name="Hofmann A."/>
            <person name="Sternberg P.W."/>
            <person name="Wang J."/>
            <person name="Gasser R.B."/>
        </authorList>
    </citation>
    <scope>NUCLEOTIDE SEQUENCE [LARGE SCALE GENOMIC DNA]</scope>
    <source>
        <strain evidence="2">DCEP-RM93F</strain>
        <strain evidence="1">DCEP-RM93M</strain>
    </source>
</reference>
<sequence>MELSCNLSSLDGLVKLQLDRAIAVSRLDAGARVVHLSAIKAEWQHLKDLPFASVALGPVDVLIGMDVQLAHRHSDMRCDSRCRSSSVTLENFVQLQSSLHFSGDLQEKRSQLVVVNYLVPARCAVIGLPLGERSCDS</sequence>